<feature type="domain" description="NIF system FeS cluster assembly NifU N-terminal" evidence="1">
    <location>
        <begin position="1"/>
        <end position="128"/>
    </location>
</feature>
<dbReference type="GO" id="GO:0005506">
    <property type="term" value="F:iron ion binding"/>
    <property type="evidence" value="ECO:0007669"/>
    <property type="project" value="InterPro"/>
</dbReference>
<evidence type="ECO:0000313" key="2">
    <source>
        <dbReference type="EMBL" id="OGF26597.1"/>
    </source>
</evidence>
<dbReference type="EMBL" id="MFGC01000043">
    <property type="protein sequence ID" value="OGF26597.1"/>
    <property type="molecule type" value="Genomic_DNA"/>
</dbReference>
<protein>
    <submittedName>
        <fullName evidence="2">Iron-sulfur cluster assembly scaffold protein</fullName>
    </submittedName>
</protein>
<dbReference type="Pfam" id="PF01592">
    <property type="entry name" value="NifU_N"/>
    <property type="match status" value="1"/>
</dbReference>
<dbReference type="GO" id="GO:0051536">
    <property type="term" value="F:iron-sulfur cluster binding"/>
    <property type="evidence" value="ECO:0007669"/>
    <property type="project" value="InterPro"/>
</dbReference>
<dbReference type="InterPro" id="IPR002871">
    <property type="entry name" value="NIF_FeS_clus_asmbl_NifU_N"/>
</dbReference>
<comment type="caution">
    <text evidence="2">The sequence shown here is derived from an EMBL/GenBank/DDBJ whole genome shotgun (WGS) entry which is preliminary data.</text>
</comment>
<organism evidence="2 3">
    <name type="scientific">Candidatus Falkowbacteria bacterium RIFOXYA2_FULL_47_9</name>
    <dbReference type="NCBI Taxonomy" id="1797995"/>
    <lineage>
        <taxon>Bacteria</taxon>
        <taxon>Candidatus Falkowiibacteriota</taxon>
    </lineage>
</organism>
<sequence>MYSPKTIQYFNNQKNYGRIKNPDGIGKVGNIVCGDVMWLYIKLGKNKKGEEVIKDIKYETFGCVAAIATSGQVTELAKGKTIAEALAISKDAIISELGGLPPIKVHCSVLAVDALAEAIYDYFSKNKKPIPEDLQRQHEVISESRGIIEDKYHDWIAAEEKMHEAGRER</sequence>
<dbReference type="Gene3D" id="3.90.1010.10">
    <property type="match status" value="1"/>
</dbReference>
<dbReference type="PANTHER" id="PTHR10093">
    <property type="entry name" value="IRON-SULFUR CLUSTER ASSEMBLY ENZYME NIFU HOMOLOG"/>
    <property type="match status" value="1"/>
</dbReference>
<dbReference type="STRING" id="1797995.A2242_03260"/>
<accession>A0A1F5SIR0</accession>
<dbReference type="AlphaFoldDB" id="A0A1F5SIR0"/>
<proteinExistence type="predicted"/>
<dbReference type="SUPFAM" id="SSF82649">
    <property type="entry name" value="SufE/NifU"/>
    <property type="match status" value="1"/>
</dbReference>
<dbReference type="GO" id="GO:0016226">
    <property type="term" value="P:iron-sulfur cluster assembly"/>
    <property type="evidence" value="ECO:0007669"/>
    <property type="project" value="InterPro"/>
</dbReference>
<evidence type="ECO:0000313" key="3">
    <source>
        <dbReference type="Proteomes" id="UP000178925"/>
    </source>
</evidence>
<dbReference type="Proteomes" id="UP000178925">
    <property type="component" value="Unassembled WGS sequence"/>
</dbReference>
<evidence type="ECO:0000259" key="1">
    <source>
        <dbReference type="Pfam" id="PF01592"/>
    </source>
</evidence>
<dbReference type="CDD" id="cd06664">
    <property type="entry name" value="IscU_like"/>
    <property type="match status" value="1"/>
</dbReference>
<reference evidence="2 3" key="1">
    <citation type="journal article" date="2016" name="Nat. Commun.">
        <title>Thousands of microbial genomes shed light on interconnected biogeochemical processes in an aquifer system.</title>
        <authorList>
            <person name="Anantharaman K."/>
            <person name="Brown C.T."/>
            <person name="Hug L.A."/>
            <person name="Sharon I."/>
            <person name="Castelle C.J."/>
            <person name="Probst A.J."/>
            <person name="Thomas B.C."/>
            <person name="Singh A."/>
            <person name="Wilkins M.J."/>
            <person name="Karaoz U."/>
            <person name="Brodie E.L."/>
            <person name="Williams K.H."/>
            <person name="Hubbard S.S."/>
            <person name="Banfield J.F."/>
        </authorList>
    </citation>
    <scope>NUCLEOTIDE SEQUENCE [LARGE SCALE GENOMIC DNA]</scope>
</reference>
<gene>
    <name evidence="2" type="ORF">A2242_03260</name>
</gene>
<name>A0A1F5SIR0_9BACT</name>